<gene>
    <name evidence="1" type="ORF">IAD16_05185</name>
</gene>
<keyword evidence="1" id="KW-0378">Hydrolase</keyword>
<accession>A0A9D1I4G3</accession>
<proteinExistence type="predicted"/>
<organism evidence="1 2">
    <name type="scientific">Candidatus Fimisoma avicola</name>
    <dbReference type="NCBI Taxonomy" id="2840826"/>
    <lineage>
        <taxon>Bacteria</taxon>
        <taxon>Bacillati</taxon>
        <taxon>Bacillota</taxon>
        <taxon>Clostridia</taxon>
        <taxon>Eubacteriales</taxon>
        <taxon>Candidatus Fimisoma</taxon>
    </lineage>
</organism>
<name>A0A9D1I4G3_9FIRM</name>
<reference evidence="1" key="2">
    <citation type="journal article" date="2021" name="PeerJ">
        <title>Extensive microbial diversity within the chicken gut microbiome revealed by metagenomics and culture.</title>
        <authorList>
            <person name="Gilroy R."/>
            <person name="Ravi A."/>
            <person name="Getino M."/>
            <person name="Pursley I."/>
            <person name="Horton D.L."/>
            <person name="Alikhan N.F."/>
            <person name="Baker D."/>
            <person name="Gharbi K."/>
            <person name="Hall N."/>
            <person name="Watson M."/>
            <person name="Adriaenssens E.M."/>
            <person name="Foster-Nyarko E."/>
            <person name="Jarju S."/>
            <person name="Secka A."/>
            <person name="Antonio M."/>
            <person name="Oren A."/>
            <person name="Chaudhuri R.R."/>
            <person name="La Ragione R."/>
            <person name="Hildebrand F."/>
            <person name="Pallen M.J."/>
        </authorList>
    </citation>
    <scope>NUCLEOTIDE SEQUENCE</scope>
    <source>
        <strain evidence="1">11300</strain>
    </source>
</reference>
<reference evidence="1" key="1">
    <citation type="submission" date="2020-10" db="EMBL/GenBank/DDBJ databases">
        <authorList>
            <person name="Gilroy R."/>
        </authorList>
    </citation>
    <scope>NUCLEOTIDE SEQUENCE</scope>
    <source>
        <strain evidence="1">11300</strain>
    </source>
</reference>
<protein>
    <submittedName>
        <fullName evidence="1">Hydrolase</fullName>
    </submittedName>
</protein>
<comment type="caution">
    <text evidence="1">The sequence shown here is derived from an EMBL/GenBank/DDBJ whole genome shotgun (WGS) entry which is preliminary data.</text>
</comment>
<dbReference type="PANTHER" id="PTHR38659:SF2">
    <property type="entry name" value="HDIG DOMAIN PROTEIN"/>
    <property type="match status" value="1"/>
</dbReference>
<sequence length="183" mass="20956">MITREEALELLKKYNKEDFHIHHGKMVEGTMRYFARELGYGDEEDFWGIVGLLHDIDFEMWPEEHCKKAPELLKEAGIDDRMIHAIVCHGYGLCSDVKPEHEMEKVLFACDELTGLIGAAALMRPSKSCKDMELKSLKKKFKDKRFAAGCDREVITKGAEMLGWELDDLLGRTLEAMKTCEDA</sequence>
<dbReference type="PANTHER" id="PTHR38659">
    <property type="entry name" value="METAL-DEPENDENT PHOSPHOHYDROLASE"/>
    <property type="match status" value="1"/>
</dbReference>
<dbReference type="AlphaFoldDB" id="A0A9D1I4G3"/>
<dbReference type="Gene3D" id="1.10.3210.10">
    <property type="entry name" value="Hypothetical protein af1432"/>
    <property type="match status" value="1"/>
</dbReference>
<dbReference type="GO" id="GO:0016787">
    <property type="term" value="F:hydrolase activity"/>
    <property type="evidence" value="ECO:0007669"/>
    <property type="project" value="UniProtKB-KW"/>
</dbReference>
<dbReference type="EMBL" id="DVMO01000078">
    <property type="protein sequence ID" value="HIU27752.1"/>
    <property type="molecule type" value="Genomic_DNA"/>
</dbReference>
<evidence type="ECO:0000313" key="1">
    <source>
        <dbReference type="EMBL" id="HIU27752.1"/>
    </source>
</evidence>
<dbReference type="SUPFAM" id="SSF109604">
    <property type="entry name" value="HD-domain/PDEase-like"/>
    <property type="match status" value="1"/>
</dbReference>
<evidence type="ECO:0000313" key="2">
    <source>
        <dbReference type="Proteomes" id="UP000824091"/>
    </source>
</evidence>
<dbReference type="Proteomes" id="UP000824091">
    <property type="component" value="Unassembled WGS sequence"/>
</dbReference>